<accession>A0ABW3I7W1</accession>
<dbReference type="EMBL" id="JBHTJN010000008">
    <property type="protein sequence ID" value="MFD0965918.1"/>
    <property type="molecule type" value="Genomic_DNA"/>
</dbReference>
<gene>
    <name evidence="1" type="ORF">ACFQ02_03495</name>
</gene>
<dbReference type="InterPro" id="IPR025384">
    <property type="entry name" value="DUF4298"/>
</dbReference>
<organism evidence="1 2">
    <name type="scientific">Seminibacterium arietis</name>
    <dbReference type="NCBI Taxonomy" id="1173502"/>
    <lineage>
        <taxon>Bacteria</taxon>
        <taxon>Pseudomonadati</taxon>
        <taxon>Pseudomonadota</taxon>
        <taxon>Gammaproteobacteria</taxon>
        <taxon>Pasteurellales</taxon>
        <taxon>Pasteurellaceae</taxon>
        <taxon>Seminibacterium</taxon>
    </lineage>
</organism>
<evidence type="ECO:0000313" key="1">
    <source>
        <dbReference type="EMBL" id="MFD0965918.1"/>
    </source>
</evidence>
<dbReference type="Pfam" id="PF14131">
    <property type="entry name" value="DUF4298"/>
    <property type="match status" value="1"/>
</dbReference>
<protein>
    <submittedName>
        <fullName evidence="1">DUF4298 domain-containing protein</fullName>
    </submittedName>
</protein>
<reference evidence="2" key="1">
    <citation type="journal article" date="2019" name="Int. J. Syst. Evol. Microbiol.">
        <title>The Global Catalogue of Microorganisms (GCM) 10K type strain sequencing project: providing services to taxonomists for standard genome sequencing and annotation.</title>
        <authorList>
            <consortium name="The Broad Institute Genomics Platform"/>
            <consortium name="The Broad Institute Genome Sequencing Center for Infectious Disease"/>
            <person name="Wu L."/>
            <person name="Ma J."/>
        </authorList>
    </citation>
    <scope>NUCLEOTIDE SEQUENCE [LARGE SCALE GENOMIC DNA]</scope>
    <source>
        <strain evidence="2">CCUG 61707</strain>
    </source>
</reference>
<dbReference type="Proteomes" id="UP001596996">
    <property type="component" value="Unassembled WGS sequence"/>
</dbReference>
<name>A0ABW3I7W1_9PAST</name>
<comment type="caution">
    <text evidence="1">The sequence shown here is derived from an EMBL/GenBank/DDBJ whole genome shotgun (WGS) entry which is preliminary data.</text>
</comment>
<proteinExistence type="predicted"/>
<evidence type="ECO:0000313" key="2">
    <source>
        <dbReference type="Proteomes" id="UP001596996"/>
    </source>
</evidence>
<sequence length="100" mass="12016">MNKELEKIQQAQDLYNQWVELLPELEKSFEQWKKATDIIEQLGKFYFSDKWRDLHDNADQYKIDTKGNYSVLSEDAVWNAVHEKRELDLQWLKAIVAKLD</sequence>
<keyword evidence="2" id="KW-1185">Reference proteome</keyword>
<dbReference type="RefSeq" id="WP_380819401.1">
    <property type="nucleotide sequence ID" value="NZ_JBHTJN010000008.1"/>
</dbReference>